<dbReference type="RefSeq" id="WP_091327133.1">
    <property type="nucleotide sequence ID" value="NZ_FOSW01000011.1"/>
</dbReference>
<evidence type="ECO:0000259" key="4">
    <source>
        <dbReference type="Pfam" id="PF07859"/>
    </source>
</evidence>
<dbReference type="FunCoup" id="A0A1I4HV25">
    <property type="interactions" value="124"/>
</dbReference>
<dbReference type="Proteomes" id="UP000199152">
    <property type="component" value="Unassembled WGS sequence"/>
</dbReference>
<reference evidence="5 6" key="1">
    <citation type="submission" date="2016-10" db="EMBL/GenBank/DDBJ databases">
        <authorList>
            <person name="de Groot N.N."/>
        </authorList>
    </citation>
    <scope>NUCLEOTIDE SEQUENCE [LARGE SCALE GENOMIC DNA]</scope>
    <source>
        <strain evidence="5 6">DSM 45317</strain>
    </source>
</reference>
<dbReference type="OrthoDB" id="3206739at2"/>
<dbReference type="InterPro" id="IPR033140">
    <property type="entry name" value="Lipase_GDXG_put_SER_AS"/>
</dbReference>
<feature type="domain" description="Alpha/beta hydrolase fold-3" evidence="4">
    <location>
        <begin position="77"/>
        <end position="283"/>
    </location>
</feature>
<dbReference type="InterPro" id="IPR013094">
    <property type="entry name" value="AB_hydrolase_3"/>
</dbReference>
<dbReference type="Pfam" id="PF07859">
    <property type="entry name" value="Abhydrolase_3"/>
    <property type="match status" value="1"/>
</dbReference>
<comment type="similarity">
    <text evidence="1">Belongs to the 'GDXG' lipolytic enzyme family.</text>
</comment>
<feature type="active site" evidence="3">
    <location>
        <position position="155"/>
    </location>
</feature>
<dbReference type="Gene3D" id="3.40.50.1820">
    <property type="entry name" value="alpha/beta hydrolase"/>
    <property type="match status" value="1"/>
</dbReference>
<dbReference type="GO" id="GO:0016787">
    <property type="term" value="F:hydrolase activity"/>
    <property type="evidence" value="ECO:0007669"/>
    <property type="project" value="UniProtKB-KW"/>
</dbReference>
<name>A0A1I4HV25_9ACTN</name>
<evidence type="ECO:0000256" key="1">
    <source>
        <dbReference type="ARBA" id="ARBA00010515"/>
    </source>
</evidence>
<evidence type="ECO:0000256" key="3">
    <source>
        <dbReference type="PROSITE-ProRule" id="PRU10038"/>
    </source>
</evidence>
<sequence>MPLHPQTAGLLAAMEAQAAPDFAELSVSQARDVASTFKDLQGPLPQVASVRDRTVPGPAGALPVRIYTPHGSPRGVLVYFHGGGWVIGNIEIVDGPCRALAEATGCVVVSTQYRLAPESAYPAAAEDCYAVTSWVAAHQAELGTEPAGLVVSGDSAGGNLAAVVALMARDRGGPVIAFQALIYPATDVSSFDTDSYRDNAQGYLLTADSMRWFREHYIPDEAHQKEPYASPALASDHSGLPPAFIATAEYDPLRDDGEKYGKLLEQAGVPTTVRRYEGQIHGIFWLSAACSEGYESLMTDLAKAVKDALA</sequence>
<dbReference type="InterPro" id="IPR029058">
    <property type="entry name" value="AB_hydrolase_fold"/>
</dbReference>
<dbReference type="STRING" id="504800.SAMN04488085_111141"/>
<evidence type="ECO:0000313" key="6">
    <source>
        <dbReference type="Proteomes" id="UP000199152"/>
    </source>
</evidence>
<evidence type="ECO:0000313" key="5">
    <source>
        <dbReference type="EMBL" id="SFL46025.1"/>
    </source>
</evidence>
<dbReference type="FunFam" id="3.40.50.1820:FF:000089">
    <property type="entry name" value="Alpha/beta hydrolase"/>
    <property type="match status" value="1"/>
</dbReference>
<dbReference type="PANTHER" id="PTHR48081">
    <property type="entry name" value="AB HYDROLASE SUPERFAMILY PROTEIN C4A8.06C"/>
    <property type="match status" value="1"/>
</dbReference>
<dbReference type="SUPFAM" id="SSF53474">
    <property type="entry name" value="alpha/beta-Hydrolases"/>
    <property type="match status" value="1"/>
</dbReference>
<dbReference type="PANTHER" id="PTHR48081:SF8">
    <property type="entry name" value="ALPHA_BETA HYDROLASE FOLD-3 DOMAIN-CONTAINING PROTEIN-RELATED"/>
    <property type="match status" value="1"/>
</dbReference>
<keyword evidence="6" id="KW-1185">Reference proteome</keyword>
<dbReference type="InterPro" id="IPR050300">
    <property type="entry name" value="GDXG_lipolytic_enzyme"/>
</dbReference>
<evidence type="ECO:0000256" key="2">
    <source>
        <dbReference type="ARBA" id="ARBA00022801"/>
    </source>
</evidence>
<keyword evidence="2" id="KW-0378">Hydrolase</keyword>
<protein>
    <submittedName>
        <fullName evidence="5">Acetyl esterase</fullName>
    </submittedName>
</protein>
<dbReference type="PROSITE" id="PS01174">
    <property type="entry name" value="LIPASE_GDXG_SER"/>
    <property type="match status" value="1"/>
</dbReference>
<dbReference type="InParanoid" id="A0A1I4HV25"/>
<dbReference type="EMBL" id="FOSW01000011">
    <property type="protein sequence ID" value="SFL46025.1"/>
    <property type="molecule type" value="Genomic_DNA"/>
</dbReference>
<proteinExistence type="inferred from homology"/>
<accession>A0A1I4HV25</accession>
<gene>
    <name evidence="5" type="ORF">SAMN04488085_111141</name>
</gene>
<organism evidence="5 6">
    <name type="scientific">Geodermatophilus ruber</name>
    <dbReference type="NCBI Taxonomy" id="504800"/>
    <lineage>
        <taxon>Bacteria</taxon>
        <taxon>Bacillati</taxon>
        <taxon>Actinomycetota</taxon>
        <taxon>Actinomycetes</taxon>
        <taxon>Geodermatophilales</taxon>
        <taxon>Geodermatophilaceae</taxon>
        <taxon>Geodermatophilus</taxon>
    </lineage>
</organism>
<dbReference type="AlphaFoldDB" id="A0A1I4HV25"/>